<dbReference type="Pfam" id="PF20030">
    <property type="entry name" value="bpMoxR"/>
    <property type="match status" value="1"/>
</dbReference>
<dbReference type="CDD" id="cd00009">
    <property type="entry name" value="AAA"/>
    <property type="match status" value="1"/>
</dbReference>
<dbReference type="SMART" id="SM00382">
    <property type="entry name" value="AAA"/>
    <property type="match status" value="1"/>
</dbReference>
<accession>J1I6S0</accession>
<dbReference type="InterPro" id="IPR050513">
    <property type="entry name" value="RavA_ATPases"/>
</dbReference>
<evidence type="ECO:0000313" key="2">
    <source>
        <dbReference type="EMBL" id="EJF54093.1"/>
    </source>
</evidence>
<gene>
    <name evidence="2" type="ORF">SapgrDRAFT_2434</name>
</gene>
<dbReference type="InterPro" id="IPR003593">
    <property type="entry name" value="AAA+_ATPase"/>
</dbReference>
<dbReference type="PANTHER" id="PTHR32204:SF0">
    <property type="entry name" value="ATPASE RAVA"/>
    <property type="match status" value="1"/>
</dbReference>
<organism evidence="2 3">
    <name type="scientific">Saprospira grandis DSM 2844</name>
    <dbReference type="NCBI Taxonomy" id="694433"/>
    <lineage>
        <taxon>Bacteria</taxon>
        <taxon>Pseudomonadati</taxon>
        <taxon>Bacteroidota</taxon>
        <taxon>Saprospiria</taxon>
        <taxon>Saprospirales</taxon>
        <taxon>Saprospiraceae</taxon>
        <taxon>Saprospira</taxon>
    </lineage>
</organism>
<dbReference type="Pfam" id="PF17868">
    <property type="entry name" value="AAA_lid_8"/>
    <property type="match status" value="1"/>
</dbReference>
<dbReference type="AlphaFoldDB" id="J1I6S0"/>
<reference evidence="3" key="1">
    <citation type="journal article" date="2012" name="Stand. Genomic Sci.">
        <title>Permanent draft genome sequence of the gliding predator Saprospira grandis strain Sa g1 (= HR1).</title>
        <authorList>
            <person name="Mavromatis K."/>
            <person name="Chertkov O."/>
            <person name="Lapidus A."/>
            <person name="Nolan M."/>
            <person name="Lucas S."/>
            <person name="Tice H."/>
            <person name="Del Rio T.G."/>
            <person name="Cheng J.F."/>
            <person name="Han C."/>
            <person name="Tapia R."/>
            <person name="Bruce D."/>
            <person name="Goodwin L.A."/>
            <person name="Pitluck S."/>
            <person name="Huntemann M."/>
            <person name="Liolios K."/>
            <person name="Pagani I."/>
            <person name="Ivanova N."/>
            <person name="Mikhailova N."/>
            <person name="Pati A."/>
            <person name="Chen A."/>
            <person name="Palaniappan K."/>
            <person name="Land M."/>
            <person name="Brambilla E.M."/>
            <person name="Rohde M."/>
            <person name="Spring S."/>
            <person name="Goker M."/>
            <person name="Detter J.C."/>
            <person name="Bristow J."/>
            <person name="Eisen J.A."/>
            <person name="Markowitz V."/>
            <person name="Hugenholtz P."/>
            <person name="Kyrpides N.C."/>
            <person name="Klenk H.P."/>
            <person name="Woyke T."/>
        </authorList>
    </citation>
    <scope>NUCLEOTIDE SEQUENCE [LARGE SCALE GENOMIC DNA]</scope>
    <source>
        <strain evidence="3">DSM 2844</strain>
    </source>
</reference>
<evidence type="ECO:0000313" key="3">
    <source>
        <dbReference type="Proteomes" id="UP000005113"/>
    </source>
</evidence>
<dbReference type="HOGENOM" id="CLU_018678_1_1_10"/>
<name>J1I6S0_9BACT</name>
<evidence type="ECO:0000259" key="1">
    <source>
        <dbReference type="SMART" id="SM00382"/>
    </source>
</evidence>
<dbReference type="EMBL" id="JH719942">
    <property type="protein sequence ID" value="EJF54093.1"/>
    <property type="molecule type" value="Genomic_DNA"/>
</dbReference>
<dbReference type="Gene3D" id="3.40.50.300">
    <property type="entry name" value="P-loop containing nucleotide triphosphate hydrolases"/>
    <property type="match status" value="1"/>
</dbReference>
<dbReference type="PANTHER" id="PTHR32204">
    <property type="entry name" value="ATPASE RAVA"/>
    <property type="match status" value="1"/>
</dbReference>
<sequence length="505" mass="58063">MKQKINKICKALSQSLYEREELIKLAILAILAEENIFLLGPPGVAKSLIARRLAQIFKGGKSFEYLMSKFSTPEEIFGPVSISKLKNEDKYERKTANYLPGAEIVFLDEIWKSGPAIQNALLTVMNEKLYRNGEQEEKIKLKGLIAASNELPRQGLGLEALWDRFIVRFHVNNIESEDDFMQFLKGEGASNGLKLKEEEKIDLDEFEDWQKKIKAVELSAESVEIICRLKKSLAQSNKKEAPIYVSDRKWKKITGLLKASAFMHGRSKTNSLDCFLIKHCLWDQVEQIDDLAKQLQVVIKKYGELQTADFKKLNAEHTRLHKKLDKLFGTKNYAPKVYKIKGREYYKLLGLSHSDFGIEKQYNLIAKSDFDKLYAQHFKEVSLVNIHASKSQYPVLVYKKITGELRVKSTSVDHWGNSSSQDIALEEVLILPNKAPLLKEYKALEKKIKKEVEAKQQVCDAKQWESHLFTNAENIRLAENGAKQQHQKYYELELSCREDIQKLSN</sequence>
<dbReference type="InterPro" id="IPR027417">
    <property type="entry name" value="P-loop_NTPase"/>
</dbReference>
<dbReference type="SUPFAM" id="SSF52540">
    <property type="entry name" value="P-loop containing nucleoside triphosphate hydrolases"/>
    <property type="match status" value="1"/>
</dbReference>
<dbReference type="InterPro" id="IPR041538">
    <property type="entry name" value="RavA-like_AAA_lid"/>
</dbReference>
<protein>
    <submittedName>
        <fullName evidence="2">MoxR-like ATPase</fullName>
    </submittedName>
</protein>
<dbReference type="RefSeq" id="WP_002659815.1">
    <property type="nucleotide sequence ID" value="NZ_JH719942.1"/>
</dbReference>
<dbReference type="InterPro" id="IPR045427">
    <property type="entry name" value="MoxR"/>
</dbReference>
<proteinExistence type="predicted"/>
<feature type="domain" description="AAA+ ATPase" evidence="1">
    <location>
        <begin position="32"/>
        <end position="175"/>
    </location>
</feature>
<dbReference type="OrthoDB" id="1814213at2"/>
<dbReference type="Proteomes" id="UP000005113">
    <property type="component" value="Unassembled WGS sequence"/>
</dbReference>